<evidence type="ECO:0000313" key="13">
    <source>
        <dbReference type="EMBL" id="CAD7281350.1"/>
    </source>
</evidence>
<gene>
    <name evidence="13" type="ORF">NMOB1V02_LOCUS8997</name>
</gene>
<dbReference type="Proteomes" id="UP000678499">
    <property type="component" value="Unassembled WGS sequence"/>
</dbReference>
<dbReference type="EMBL" id="OA884835">
    <property type="protein sequence ID" value="CAD7281350.1"/>
    <property type="molecule type" value="Genomic_DNA"/>
</dbReference>
<evidence type="ECO:0000256" key="5">
    <source>
        <dbReference type="ARBA" id="ARBA00022989"/>
    </source>
</evidence>
<keyword evidence="5 11" id="KW-1133">Transmembrane helix</keyword>
<feature type="region of interest" description="Disordered" evidence="10">
    <location>
        <begin position="452"/>
        <end position="513"/>
    </location>
</feature>
<keyword evidence="6" id="KW-0297">G-protein coupled receptor</keyword>
<feature type="transmembrane region" description="Helical" evidence="11">
    <location>
        <begin position="60"/>
        <end position="82"/>
    </location>
</feature>
<feature type="region of interest" description="Disordered" evidence="10">
    <location>
        <begin position="254"/>
        <end position="314"/>
    </location>
</feature>
<feature type="compositionally biased region" description="Polar residues" evidence="10">
    <location>
        <begin position="394"/>
        <end position="409"/>
    </location>
</feature>
<feature type="region of interest" description="Disordered" evidence="10">
    <location>
        <begin position="378"/>
        <end position="409"/>
    </location>
</feature>
<evidence type="ECO:0000256" key="10">
    <source>
        <dbReference type="SAM" id="MobiDB-lite"/>
    </source>
</evidence>
<feature type="domain" description="G-protein coupled receptors family 1 profile" evidence="12">
    <location>
        <begin position="39"/>
        <end position="638"/>
    </location>
</feature>
<feature type="compositionally biased region" description="Polar residues" evidence="10">
    <location>
        <begin position="492"/>
        <end position="505"/>
    </location>
</feature>
<dbReference type="PROSITE" id="PS50262">
    <property type="entry name" value="G_PROTEIN_RECEP_F1_2"/>
    <property type="match status" value="1"/>
</dbReference>
<dbReference type="CDD" id="cd00637">
    <property type="entry name" value="7tm_classA_rhodopsin-like"/>
    <property type="match status" value="1"/>
</dbReference>
<evidence type="ECO:0000256" key="2">
    <source>
        <dbReference type="ARBA" id="ARBA00010663"/>
    </source>
</evidence>
<dbReference type="InterPro" id="IPR000276">
    <property type="entry name" value="GPCR_Rhodpsn"/>
</dbReference>
<name>A0A7R9BWP0_9CRUS</name>
<evidence type="ECO:0000256" key="11">
    <source>
        <dbReference type="SAM" id="Phobius"/>
    </source>
</evidence>
<dbReference type="Pfam" id="PF00001">
    <property type="entry name" value="7tm_1"/>
    <property type="match status" value="1"/>
</dbReference>
<keyword evidence="7 11" id="KW-0472">Membrane</keyword>
<protein>
    <recommendedName>
        <fullName evidence="12">G-protein coupled receptors family 1 profile domain-containing protein</fullName>
    </recommendedName>
</protein>
<dbReference type="SUPFAM" id="SSF81321">
    <property type="entry name" value="Family A G protein-coupled receptor-like"/>
    <property type="match status" value="1"/>
</dbReference>
<feature type="transmembrane region" description="Helical" evidence="11">
    <location>
        <begin position="23"/>
        <end position="48"/>
    </location>
</feature>
<feature type="transmembrane region" description="Helical" evidence="11">
    <location>
        <begin position="102"/>
        <end position="123"/>
    </location>
</feature>
<dbReference type="OrthoDB" id="10042731at2759"/>
<dbReference type="InterPro" id="IPR017452">
    <property type="entry name" value="GPCR_Rhodpsn_7TM"/>
</dbReference>
<dbReference type="EMBL" id="CAJPEX010002798">
    <property type="protein sequence ID" value="CAG0921502.1"/>
    <property type="molecule type" value="Genomic_DNA"/>
</dbReference>
<evidence type="ECO:0000256" key="6">
    <source>
        <dbReference type="ARBA" id="ARBA00023040"/>
    </source>
</evidence>
<keyword evidence="4 11" id="KW-0812">Transmembrane</keyword>
<dbReference type="GO" id="GO:0004930">
    <property type="term" value="F:G protein-coupled receptor activity"/>
    <property type="evidence" value="ECO:0007669"/>
    <property type="project" value="UniProtKB-KW"/>
</dbReference>
<evidence type="ECO:0000256" key="1">
    <source>
        <dbReference type="ARBA" id="ARBA00004651"/>
    </source>
</evidence>
<evidence type="ECO:0000256" key="8">
    <source>
        <dbReference type="ARBA" id="ARBA00023170"/>
    </source>
</evidence>
<feature type="transmembrane region" description="Helical" evidence="11">
    <location>
        <begin position="575"/>
        <end position="595"/>
    </location>
</feature>
<dbReference type="Gene3D" id="1.20.1070.10">
    <property type="entry name" value="Rhodopsin 7-helix transmembrane proteins"/>
    <property type="match status" value="2"/>
</dbReference>
<evidence type="ECO:0000256" key="7">
    <source>
        <dbReference type="ARBA" id="ARBA00023136"/>
    </source>
</evidence>
<keyword evidence="9" id="KW-0807">Transducer</keyword>
<comment type="similarity">
    <text evidence="2">Belongs to the G-protein coupled receptor 1 family.</text>
</comment>
<feature type="transmembrane region" description="Helical" evidence="11">
    <location>
        <begin position="636"/>
        <end position="657"/>
    </location>
</feature>
<evidence type="ECO:0000256" key="3">
    <source>
        <dbReference type="ARBA" id="ARBA00022475"/>
    </source>
</evidence>
<reference evidence="13" key="1">
    <citation type="submission" date="2020-11" db="EMBL/GenBank/DDBJ databases">
        <authorList>
            <person name="Tran Van P."/>
        </authorList>
    </citation>
    <scope>NUCLEOTIDE SEQUENCE</scope>
</reference>
<sequence length="673" mass="74356">MESAWNETSHFSHHEPAWFGTTILAVLVNCVLVLGAGICNALVLTVVLNRRVFYSPTNGFISSLCISNLLMALIIIPGFLGLEAANPSVDSSGQAWSQVCSLVHFAAMWLAFHNVFTSTCIAFDRWYAISHPMDYPKHVTKRKTLVAVGSVWLSAAVPPVFGLFSESCSIFSRCITGHQALNSGCLWKHDHHASSSPSSACSLLLLFLFLLVPFFISAVFYSLLYRMALHHANKIRKEFRAIQIPPIIQEPTTAATKSSALAPPPSTLKHVRSAPNLRRHDTLSVIPVNNPDYGKKDEDDERVDESPPVAAPRRKYSTRPNTLLLQPKKRERITLTARQMIDLKKRPHLPLGDNLCPVHLSISCPSTPLEHACMLDPQRPYPPIPGDQHPPGQQLPTTSLTGTRSSNPQPEILVTRTLPRRRSHQTHQAISSTSTSSRLVVEKSLQGPALWVTGASVRRKDSPADDNNESSHQQVSVDAQQHHPVDPKLGSTIITNSRQQRTRSSVGGPGAVPRSAVSCVERRIKARGIPRRASALSADIAQAGANLVRRISSSFQFKKPLSVAWVFPYRSPSKALRTITLILGGFCLTWAPVLISEISRNVTSEIGIRDHGNCTHWPTRHIASFLFHLTALYHPLVYGFYPKVIRTGISALIFCLWRRLKVKLGCTSMGFIL</sequence>
<comment type="subcellular location">
    <subcellularLocation>
        <location evidence="1">Cell membrane</location>
        <topology evidence="1">Multi-pass membrane protein</topology>
    </subcellularLocation>
</comment>
<dbReference type="AlphaFoldDB" id="A0A7R9BWP0"/>
<feature type="transmembrane region" description="Helical" evidence="11">
    <location>
        <begin position="144"/>
        <end position="164"/>
    </location>
</feature>
<evidence type="ECO:0000259" key="12">
    <source>
        <dbReference type="PROSITE" id="PS50262"/>
    </source>
</evidence>
<feature type="transmembrane region" description="Helical" evidence="11">
    <location>
        <begin position="203"/>
        <end position="224"/>
    </location>
</feature>
<dbReference type="PANTHER" id="PTHR22752">
    <property type="entry name" value="G PROTEIN-COUPLED RECEPTOR"/>
    <property type="match status" value="1"/>
</dbReference>
<accession>A0A7R9BWP0</accession>
<evidence type="ECO:0000256" key="4">
    <source>
        <dbReference type="ARBA" id="ARBA00022692"/>
    </source>
</evidence>
<organism evidence="13">
    <name type="scientific">Notodromas monacha</name>
    <dbReference type="NCBI Taxonomy" id="399045"/>
    <lineage>
        <taxon>Eukaryota</taxon>
        <taxon>Metazoa</taxon>
        <taxon>Ecdysozoa</taxon>
        <taxon>Arthropoda</taxon>
        <taxon>Crustacea</taxon>
        <taxon>Oligostraca</taxon>
        <taxon>Ostracoda</taxon>
        <taxon>Podocopa</taxon>
        <taxon>Podocopida</taxon>
        <taxon>Cypridocopina</taxon>
        <taxon>Cypridoidea</taxon>
        <taxon>Cyprididae</taxon>
        <taxon>Notodromas</taxon>
    </lineage>
</organism>
<evidence type="ECO:0000256" key="9">
    <source>
        <dbReference type="ARBA" id="ARBA00023224"/>
    </source>
</evidence>
<dbReference type="PRINTS" id="PR00237">
    <property type="entry name" value="GPCRRHODOPSN"/>
</dbReference>
<keyword evidence="3" id="KW-1003">Cell membrane</keyword>
<keyword evidence="8" id="KW-0675">Receptor</keyword>
<keyword evidence="14" id="KW-1185">Reference proteome</keyword>
<evidence type="ECO:0000313" key="14">
    <source>
        <dbReference type="Proteomes" id="UP000678499"/>
    </source>
</evidence>
<dbReference type="GO" id="GO:0005886">
    <property type="term" value="C:plasma membrane"/>
    <property type="evidence" value="ECO:0007669"/>
    <property type="project" value="UniProtKB-SubCell"/>
</dbReference>
<feature type="compositionally biased region" description="Polar residues" evidence="10">
    <location>
        <begin position="470"/>
        <end position="479"/>
    </location>
</feature>
<proteinExistence type="inferred from homology"/>